<feature type="chain" id="PRO_5047258261" evidence="2">
    <location>
        <begin position="27"/>
        <end position="55"/>
    </location>
</feature>
<accession>A0ABU2H0L2</accession>
<dbReference type="RefSeq" id="WP_310910348.1">
    <property type="nucleotide sequence ID" value="NZ_JAVLVT010000001.1"/>
</dbReference>
<name>A0ABU2H0L2_9ACTN</name>
<reference evidence="4" key="1">
    <citation type="submission" date="2023-07" db="EMBL/GenBank/DDBJ databases">
        <title>Novel species in the genus Lipingzhangella isolated from Sambhar Salt Lake.</title>
        <authorList>
            <person name="Jiya N."/>
            <person name="Kajale S."/>
            <person name="Sharma A."/>
        </authorList>
    </citation>
    <scope>NUCLEOTIDE SEQUENCE [LARGE SCALE GENOMIC DNA]</scope>
    <source>
        <strain evidence="4">LS1_29</strain>
    </source>
</reference>
<feature type="compositionally biased region" description="Acidic residues" evidence="1">
    <location>
        <begin position="38"/>
        <end position="47"/>
    </location>
</feature>
<keyword evidence="2" id="KW-0732">Signal</keyword>
<comment type="caution">
    <text evidence="3">The sequence shown here is derived from an EMBL/GenBank/DDBJ whole genome shotgun (WGS) entry which is preliminary data.</text>
</comment>
<keyword evidence="4" id="KW-1185">Reference proteome</keyword>
<feature type="signal peptide" evidence="2">
    <location>
        <begin position="1"/>
        <end position="26"/>
    </location>
</feature>
<feature type="region of interest" description="Disordered" evidence="1">
    <location>
        <begin position="32"/>
        <end position="55"/>
    </location>
</feature>
<evidence type="ECO:0000256" key="2">
    <source>
        <dbReference type="SAM" id="SignalP"/>
    </source>
</evidence>
<dbReference type="EMBL" id="JAVLVT010000001">
    <property type="protein sequence ID" value="MDS1268837.1"/>
    <property type="molecule type" value="Genomic_DNA"/>
</dbReference>
<evidence type="ECO:0000313" key="4">
    <source>
        <dbReference type="Proteomes" id="UP001250214"/>
    </source>
</evidence>
<protein>
    <submittedName>
        <fullName evidence="3">Uncharacterized protein</fullName>
    </submittedName>
</protein>
<gene>
    <name evidence="3" type="ORF">RIF23_00860</name>
</gene>
<evidence type="ECO:0000313" key="3">
    <source>
        <dbReference type="EMBL" id="MDS1268837.1"/>
    </source>
</evidence>
<dbReference type="Proteomes" id="UP001250214">
    <property type="component" value="Unassembled WGS sequence"/>
</dbReference>
<proteinExistence type="predicted"/>
<organism evidence="3 4">
    <name type="scientific">Lipingzhangella rawalii</name>
    <dbReference type="NCBI Taxonomy" id="2055835"/>
    <lineage>
        <taxon>Bacteria</taxon>
        <taxon>Bacillati</taxon>
        <taxon>Actinomycetota</taxon>
        <taxon>Actinomycetes</taxon>
        <taxon>Streptosporangiales</taxon>
        <taxon>Nocardiopsidaceae</taxon>
        <taxon>Lipingzhangella</taxon>
    </lineage>
</organism>
<sequence>MNHTGSAWVWHVAAVGCVAVLTLAGAAGCDDLTGTDGGDVETEENSDEGTNGGIY</sequence>
<evidence type="ECO:0000256" key="1">
    <source>
        <dbReference type="SAM" id="MobiDB-lite"/>
    </source>
</evidence>